<dbReference type="EMBL" id="BAAACG010000019">
    <property type="protein sequence ID" value="GAA0746441.1"/>
    <property type="molecule type" value="Genomic_DNA"/>
</dbReference>
<name>A0ABP3V1V1_9CLOT</name>
<dbReference type="InterPro" id="IPR001173">
    <property type="entry name" value="Glyco_trans_2-like"/>
</dbReference>
<gene>
    <name evidence="2" type="ORF">GCM10008906_34030</name>
</gene>
<evidence type="ECO:0000313" key="3">
    <source>
        <dbReference type="Proteomes" id="UP001501510"/>
    </source>
</evidence>
<accession>A0ABP3V1V1</accession>
<comment type="caution">
    <text evidence="2">The sequence shown here is derived from an EMBL/GenBank/DDBJ whole genome shotgun (WGS) entry which is preliminary data.</text>
</comment>
<dbReference type="Pfam" id="PF00535">
    <property type="entry name" value="Glycos_transf_2"/>
    <property type="match status" value="1"/>
</dbReference>
<dbReference type="SUPFAM" id="SSF53448">
    <property type="entry name" value="Nucleotide-diphospho-sugar transferases"/>
    <property type="match status" value="1"/>
</dbReference>
<dbReference type="Proteomes" id="UP001501510">
    <property type="component" value="Unassembled WGS sequence"/>
</dbReference>
<protein>
    <submittedName>
        <fullName evidence="2">Glycosyltransferase family A protein</fullName>
    </submittedName>
</protein>
<keyword evidence="3" id="KW-1185">Reference proteome</keyword>
<dbReference type="InterPro" id="IPR029044">
    <property type="entry name" value="Nucleotide-diphossugar_trans"/>
</dbReference>
<proteinExistence type="predicted"/>
<sequence length="267" mass="31046">MKLEVLVSTMNQKDMFLSKKMNIKTDALIINQCDKEDVQELIIDNKKIRMLSYNERGLSKSRNRAIYNSKADICIIADDDLVYKDNYKNIIIEAYNKYLDADIIAFDVKSTNCCRPTSSLKEGNVDFLHSMKIASFQITFKRESILNKNIKFNELFGAGSKYTCGEENILLIECIKKGLKVKFVKKAIAIVNHNESTWYNGFDKKLFKTKGAMFYEMSSIMSPILISQFAIRKWNLYKNQMHFISAYKYMIKGIIEYKKIKSKLVNE</sequence>
<evidence type="ECO:0000259" key="1">
    <source>
        <dbReference type="Pfam" id="PF00535"/>
    </source>
</evidence>
<dbReference type="CDD" id="cd00761">
    <property type="entry name" value="Glyco_tranf_GTA_type"/>
    <property type="match status" value="1"/>
</dbReference>
<feature type="domain" description="Glycosyltransferase 2-like" evidence="1">
    <location>
        <begin position="38"/>
        <end position="107"/>
    </location>
</feature>
<evidence type="ECO:0000313" key="2">
    <source>
        <dbReference type="EMBL" id="GAA0746441.1"/>
    </source>
</evidence>
<dbReference type="Gene3D" id="3.90.550.10">
    <property type="entry name" value="Spore Coat Polysaccharide Biosynthesis Protein SpsA, Chain A"/>
    <property type="match status" value="1"/>
</dbReference>
<organism evidence="2 3">
    <name type="scientific">Clostridium oceanicum</name>
    <dbReference type="NCBI Taxonomy" id="1543"/>
    <lineage>
        <taxon>Bacteria</taxon>
        <taxon>Bacillati</taxon>
        <taxon>Bacillota</taxon>
        <taxon>Clostridia</taxon>
        <taxon>Eubacteriales</taxon>
        <taxon>Clostridiaceae</taxon>
        <taxon>Clostridium</taxon>
    </lineage>
</organism>
<dbReference type="RefSeq" id="WP_343763602.1">
    <property type="nucleotide sequence ID" value="NZ_BAAACG010000019.1"/>
</dbReference>
<reference evidence="3" key="1">
    <citation type="journal article" date="2019" name="Int. J. Syst. Evol. Microbiol.">
        <title>The Global Catalogue of Microorganisms (GCM) 10K type strain sequencing project: providing services to taxonomists for standard genome sequencing and annotation.</title>
        <authorList>
            <consortium name="The Broad Institute Genomics Platform"/>
            <consortium name="The Broad Institute Genome Sequencing Center for Infectious Disease"/>
            <person name="Wu L."/>
            <person name="Ma J."/>
        </authorList>
    </citation>
    <scope>NUCLEOTIDE SEQUENCE [LARGE SCALE GENOMIC DNA]</scope>
    <source>
        <strain evidence="3">JCM 1407</strain>
    </source>
</reference>